<evidence type="ECO:0000259" key="3">
    <source>
        <dbReference type="PROSITE" id="PS50106"/>
    </source>
</evidence>
<feature type="domain" description="PDZ" evidence="3">
    <location>
        <begin position="49"/>
        <end position="130"/>
    </location>
</feature>
<name>A0A9J7BSB7_9BACT</name>
<dbReference type="EMBL" id="CP093313">
    <property type="protein sequence ID" value="UWZ85473.1"/>
    <property type="molecule type" value="Genomic_DNA"/>
</dbReference>
<evidence type="ECO:0000256" key="2">
    <source>
        <dbReference type="SAM" id="SignalP"/>
    </source>
</evidence>
<dbReference type="RefSeq" id="WP_260795014.1">
    <property type="nucleotide sequence ID" value="NZ_CP093313.1"/>
</dbReference>
<dbReference type="Pfam" id="PF13180">
    <property type="entry name" value="PDZ_2"/>
    <property type="match status" value="2"/>
</dbReference>
<feature type="chain" id="PRO_5039936590" evidence="2">
    <location>
        <begin position="23"/>
        <end position="285"/>
    </location>
</feature>
<accession>A0A9J7BSB7</accession>
<dbReference type="InterPro" id="IPR001478">
    <property type="entry name" value="PDZ"/>
</dbReference>
<protein>
    <submittedName>
        <fullName evidence="4">PDZ domain-containing protein</fullName>
    </submittedName>
</protein>
<feature type="signal peptide" evidence="2">
    <location>
        <begin position="1"/>
        <end position="22"/>
    </location>
</feature>
<sequence>MKSLSRPYLVAGVGLLTIAAVAPIPGAAQSGITHLIQELKPLLGHSAPGYLGVLVNNIDNDSVQKLRLKDNKGAIVTVIDHDAPAGAVLRYNDVILSINGENLDNAEQFSRMLKEIPAGKKITLAIMRDGAPQSLTVQLVDHKEMEQEVWKKVNSSTGTLPQEAPGHAILAGAGNDPTSGHMPLFTSTLNVGAMVEPLTAQMADYLGVPAGIMIKQVARKSEAEFAGLKRYDVIIKVGADSITTSADWDRAVRSNEGKSVQITLLRERHQQVITLQVDSKRRRSQ</sequence>
<dbReference type="AlphaFoldDB" id="A0A9J7BSB7"/>
<dbReference type="Gene3D" id="2.30.42.10">
    <property type="match status" value="2"/>
</dbReference>
<keyword evidence="5" id="KW-1185">Reference proteome</keyword>
<proteinExistence type="inferred from homology"/>
<dbReference type="PROSITE" id="PS50106">
    <property type="entry name" value="PDZ"/>
    <property type="match status" value="1"/>
</dbReference>
<dbReference type="InterPro" id="IPR036034">
    <property type="entry name" value="PDZ_sf"/>
</dbReference>
<evidence type="ECO:0000313" key="4">
    <source>
        <dbReference type="EMBL" id="UWZ85473.1"/>
    </source>
</evidence>
<dbReference type="SUPFAM" id="SSF50156">
    <property type="entry name" value="PDZ domain-like"/>
    <property type="match status" value="2"/>
</dbReference>
<reference evidence="4" key="1">
    <citation type="submission" date="2021-04" db="EMBL/GenBank/DDBJ databases">
        <title>Phylogenetic analysis of Acidobacteriaceae.</title>
        <authorList>
            <person name="Qiu L."/>
            <person name="Zhang Q."/>
        </authorList>
    </citation>
    <scope>NUCLEOTIDE SEQUENCE</scope>
    <source>
        <strain evidence="4">DSM 25168</strain>
    </source>
</reference>
<dbReference type="Proteomes" id="UP001059380">
    <property type="component" value="Chromosome"/>
</dbReference>
<organism evidence="4 5">
    <name type="scientific">Occallatibacter riparius</name>
    <dbReference type="NCBI Taxonomy" id="1002689"/>
    <lineage>
        <taxon>Bacteria</taxon>
        <taxon>Pseudomonadati</taxon>
        <taxon>Acidobacteriota</taxon>
        <taxon>Terriglobia</taxon>
        <taxon>Terriglobales</taxon>
        <taxon>Acidobacteriaceae</taxon>
        <taxon>Occallatibacter</taxon>
    </lineage>
</organism>
<gene>
    <name evidence="4" type="ORF">MOP44_05905</name>
</gene>
<dbReference type="PANTHER" id="PTHR22939">
    <property type="entry name" value="SERINE PROTEASE FAMILY S1C HTRA-RELATED"/>
    <property type="match status" value="1"/>
</dbReference>
<evidence type="ECO:0000256" key="1">
    <source>
        <dbReference type="ARBA" id="ARBA00010541"/>
    </source>
</evidence>
<keyword evidence="2" id="KW-0732">Signal</keyword>
<evidence type="ECO:0000313" key="5">
    <source>
        <dbReference type="Proteomes" id="UP001059380"/>
    </source>
</evidence>
<comment type="similarity">
    <text evidence="1">Belongs to the peptidase S1C family.</text>
</comment>
<dbReference type="KEGG" id="orp:MOP44_05905"/>
<dbReference type="SMART" id="SM00228">
    <property type="entry name" value="PDZ"/>
    <property type="match status" value="2"/>
</dbReference>
<dbReference type="PANTHER" id="PTHR22939:SF129">
    <property type="entry name" value="SERINE PROTEASE HTRA2, MITOCHONDRIAL"/>
    <property type="match status" value="1"/>
</dbReference>